<name>A0A915HWL7_ROMCU</name>
<feature type="region of interest" description="Disordered" evidence="1">
    <location>
        <begin position="68"/>
        <end position="92"/>
    </location>
</feature>
<accession>A0A915HWL7</accession>
<protein>
    <submittedName>
        <fullName evidence="3">Uncharacterized protein</fullName>
    </submittedName>
</protein>
<sequence length="92" mass="10152">MRLIAELLELAEQVVEVVEVEPQQQQLAVVVAATGPHVAEKEQDTQPVVPDIQGLAVVWHKPVKEVEIEQDTDTEGQQPVGTVVEHKAGKWE</sequence>
<reference evidence="3" key="1">
    <citation type="submission" date="2022-11" db="UniProtKB">
        <authorList>
            <consortium name="WormBaseParasite"/>
        </authorList>
    </citation>
    <scope>IDENTIFICATION</scope>
</reference>
<organism evidence="2 3">
    <name type="scientific">Romanomermis culicivorax</name>
    <name type="common">Nematode worm</name>
    <dbReference type="NCBI Taxonomy" id="13658"/>
    <lineage>
        <taxon>Eukaryota</taxon>
        <taxon>Metazoa</taxon>
        <taxon>Ecdysozoa</taxon>
        <taxon>Nematoda</taxon>
        <taxon>Enoplea</taxon>
        <taxon>Dorylaimia</taxon>
        <taxon>Mermithida</taxon>
        <taxon>Mermithoidea</taxon>
        <taxon>Mermithidae</taxon>
        <taxon>Romanomermis</taxon>
    </lineage>
</organism>
<evidence type="ECO:0000256" key="1">
    <source>
        <dbReference type="SAM" id="MobiDB-lite"/>
    </source>
</evidence>
<evidence type="ECO:0000313" key="3">
    <source>
        <dbReference type="WBParaSite" id="nRc.2.0.1.t05721-RA"/>
    </source>
</evidence>
<keyword evidence="2" id="KW-1185">Reference proteome</keyword>
<proteinExistence type="predicted"/>
<dbReference type="Proteomes" id="UP000887565">
    <property type="component" value="Unplaced"/>
</dbReference>
<dbReference type="AlphaFoldDB" id="A0A915HWL7"/>
<dbReference type="WBParaSite" id="nRc.2.0.1.t05721-RA">
    <property type="protein sequence ID" value="nRc.2.0.1.t05721-RA"/>
    <property type="gene ID" value="nRc.2.0.1.g05721"/>
</dbReference>
<evidence type="ECO:0000313" key="2">
    <source>
        <dbReference type="Proteomes" id="UP000887565"/>
    </source>
</evidence>